<gene>
    <name evidence="1" type="ORF">H9702_06750</name>
</gene>
<dbReference type="EMBL" id="DWWM01000042">
    <property type="protein sequence ID" value="HJC36814.1"/>
    <property type="molecule type" value="Genomic_DNA"/>
</dbReference>
<reference evidence="1" key="2">
    <citation type="submission" date="2021-04" db="EMBL/GenBank/DDBJ databases">
        <authorList>
            <person name="Gilroy R."/>
        </authorList>
    </citation>
    <scope>NUCLEOTIDE SEQUENCE</scope>
    <source>
        <strain evidence="1">CHK187-11901</strain>
    </source>
</reference>
<reference evidence="1" key="1">
    <citation type="journal article" date="2021" name="PeerJ">
        <title>Extensive microbial diversity within the chicken gut microbiome revealed by metagenomics and culture.</title>
        <authorList>
            <person name="Gilroy R."/>
            <person name="Ravi A."/>
            <person name="Getino M."/>
            <person name="Pursley I."/>
            <person name="Horton D.L."/>
            <person name="Alikhan N.F."/>
            <person name="Baker D."/>
            <person name="Gharbi K."/>
            <person name="Hall N."/>
            <person name="Watson M."/>
            <person name="Adriaenssens E.M."/>
            <person name="Foster-Nyarko E."/>
            <person name="Jarju S."/>
            <person name="Secka A."/>
            <person name="Antonio M."/>
            <person name="Oren A."/>
            <person name="Chaudhuri R.R."/>
            <person name="La Ragione R."/>
            <person name="Hildebrand F."/>
            <person name="Pallen M.J."/>
        </authorList>
    </citation>
    <scope>NUCLEOTIDE SEQUENCE</scope>
    <source>
        <strain evidence="1">CHK187-11901</strain>
    </source>
</reference>
<organism evidence="1 2">
    <name type="scientific">Candidatus Merdibacter merdavium</name>
    <dbReference type="NCBI Taxonomy" id="2838692"/>
    <lineage>
        <taxon>Bacteria</taxon>
        <taxon>Bacillati</taxon>
        <taxon>Bacillota</taxon>
        <taxon>Erysipelotrichia</taxon>
        <taxon>Erysipelotrichales</taxon>
        <taxon>Erysipelotrichaceae</taxon>
        <taxon>Merdibacter</taxon>
    </lineage>
</organism>
<dbReference type="AlphaFoldDB" id="A0A9D2NRX3"/>
<dbReference type="Proteomes" id="UP000823896">
    <property type="component" value="Unassembled WGS sequence"/>
</dbReference>
<evidence type="ECO:0000313" key="1">
    <source>
        <dbReference type="EMBL" id="HJC36814.1"/>
    </source>
</evidence>
<sequence length="77" mass="8960">MVVLKNITKTKDSISANYYPEGDMNKEGFMKMSIPNKKIIEHKKAVECSTAPVHAMYELRRMADRENPPKEITVLWY</sequence>
<name>A0A9D2NRX3_9FIRM</name>
<accession>A0A9D2NRX3</accession>
<comment type="caution">
    <text evidence="1">The sequence shown here is derived from an EMBL/GenBank/DDBJ whole genome shotgun (WGS) entry which is preliminary data.</text>
</comment>
<evidence type="ECO:0000313" key="2">
    <source>
        <dbReference type="Proteomes" id="UP000823896"/>
    </source>
</evidence>
<proteinExistence type="predicted"/>
<protein>
    <submittedName>
        <fullName evidence="1">Uncharacterized protein</fullName>
    </submittedName>
</protein>